<evidence type="ECO:0000256" key="2">
    <source>
        <dbReference type="ARBA" id="ARBA00022840"/>
    </source>
</evidence>
<keyword evidence="1 3" id="KW-0547">Nucleotide-binding</keyword>
<dbReference type="Proteomes" id="UP001142291">
    <property type="component" value="Unassembled WGS sequence"/>
</dbReference>
<dbReference type="EMBL" id="BSER01000011">
    <property type="protein sequence ID" value="GLJ96537.1"/>
    <property type="molecule type" value="Genomic_DNA"/>
</dbReference>
<keyword evidence="2 3" id="KW-0067">ATP-binding</keyword>
<sequence length="973" mass="101041">MNDDVDEPLRLPPRPVPPPRPSLPVAAAIVPVVGAVVLWQLTGSPSALWFAALGPLMAAASFVDAVRSSRRSRRRARGKAATDLAQLAVDLEARHDDERRRAWHATPDVAGYADDPTEVWRVVPGRADVIVVGRGEGRSSVRLDGEAETAEARELRGRARMLAEMPITVPLSAGIAVAGPPVWAAAVVRALVLQVCLAHPPGQVRLIGGLSAPLRGGCGDAAVAGGGLALPHADATRGAAVLIGNGDRPIPADVEVPIVQVAEGAPPPPRCAAVLTLDGAGQARLDHAGQSRRVRVEALSHTQAARLAVVLSERAATLGQRVDGAVALAELPVAPSEGVASLASTVGISAGEPVALDLVGDGPHAVVIGVTGSGKSELLTSWIVGMCRGRSPHEVSFLLVDFKGGRTFDALAPLPHVTGVLTDLDETRAVRAVDSLRAEIRHRERVLEAHGARDIAEAVGKLSRLVIVVDEYAALVAARPELHELFADIAARGRALGMHLILASQRAAGAFRDGVLANAPLRIALRVTDAADSRTVIGDDDAVRLPGGPAARGTALVRRAADNGPQTVRIARCGDDTLAALLAESVGVESARRPWLPPLPDHVSVPEVRGRAFESDRAGSGILLGIADEPEHQRQRVIALTEGSAGFAVVGGAGSGRTTVLRAVAAQAARSMWVPADLERAWDMLLGLDTVPPGTVVLVDDADAIAGRFPADYAAAWTATLERTAREARGRGIALVVSAPRVAGPVGRVIDLLPARAILPLPSRADHVAAGGESADFIADSRPGRGRWGRTLVQFATPGETVAAQTAGTPTSRTESAAPETAGRRRRPSIEAEDERTAPRWHPTARGLSGLILPAGARSDAVAAALEADGFAVRALEDAAASAPRSPDSGPGERGGAVTDGTVLIGSPEAWLAQWRLLAEARARGEVVIDAGCAAEYRALTGRRDLPPYAAPGARRAWAVLPDTDVRRVTVPA</sequence>
<organism evidence="7 8">
    <name type="scientific">Microbacterium dextranolyticum</name>
    <dbReference type="NCBI Taxonomy" id="36806"/>
    <lineage>
        <taxon>Bacteria</taxon>
        <taxon>Bacillati</taxon>
        <taxon>Actinomycetota</taxon>
        <taxon>Actinomycetes</taxon>
        <taxon>Micrococcales</taxon>
        <taxon>Microbacteriaceae</taxon>
        <taxon>Microbacterium</taxon>
    </lineage>
</organism>
<evidence type="ECO:0000256" key="1">
    <source>
        <dbReference type="ARBA" id="ARBA00022741"/>
    </source>
</evidence>
<name>A0A9W6HPC4_9MICO</name>
<dbReference type="GO" id="GO:0003677">
    <property type="term" value="F:DNA binding"/>
    <property type="evidence" value="ECO:0007669"/>
    <property type="project" value="InterPro"/>
</dbReference>
<feature type="domain" description="FtsK" evidence="6">
    <location>
        <begin position="351"/>
        <end position="534"/>
    </location>
</feature>
<feature type="binding site" evidence="3">
    <location>
        <begin position="369"/>
        <end position="376"/>
    </location>
    <ligand>
        <name>ATP</name>
        <dbReference type="ChEBI" id="CHEBI:30616"/>
    </ligand>
</feature>
<reference evidence="7" key="2">
    <citation type="submission" date="2023-01" db="EMBL/GenBank/DDBJ databases">
        <authorList>
            <person name="Sun Q."/>
            <person name="Evtushenko L."/>
        </authorList>
    </citation>
    <scope>NUCLEOTIDE SEQUENCE</scope>
    <source>
        <strain evidence="7">VKM Ac-1940</strain>
    </source>
</reference>
<feature type="transmembrane region" description="Helical" evidence="5">
    <location>
        <begin position="167"/>
        <end position="192"/>
    </location>
</feature>
<dbReference type="AlphaFoldDB" id="A0A9W6HPC4"/>
<gene>
    <name evidence="7" type="ORF">GCM10017591_26000</name>
</gene>
<dbReference type="CDD" id="cd01127">
    <property type="entry name" value="TrwB_TraG_TraD_VirD4"/>
    <property type="match status" value="1"/>
</dbReference>
<feature type="compositionally biased region" description="Polar residues" evidence="4">
    <location>
        <begin position="803"/>
        <end position="815"/>
    </location>
</feature>
<dbReference type="Pfam" id="PF01580">
    <property type="entry name" value="FtsK_SpoIIIE"/>
    <property type="match status" value="1"/>
</dbReference>
<feature type="transmembrane region" description="Helical" evidence="5">
    <location>
        <begin position="47"/>
        <end position="66"/>
    </location>
</feature>
<protein>
    <recommendedName>
        <fullName evidence="6">FtsK domain-containing protein</fullName>
    </recommendedName>
</protein>
<dbReference type="PANTHER" id="PTHR22683">
    <property type="entry name" value="SPORULATION PROTEIN RELATED"/>
    <property type="match status" value="1"/>
</dbReference>
<dbReference type="PROSITE" id="PS50901">
    <property type="entry name" value="FTSK"/>
    <property type="match status" value="1"/>
</dbReference>
<accession>A0A9W6HPC4</accession>
<reference evidence="7" key="1">
    <citation type="journal article" date="2014" name="Int. J. Syst. Evol. Microbiol.">
        <title>Complete genome sequence of Corynebacterium casei LMG S-19264T (=DSM 44701T), isolated from a smear-ripened cheese.</title>
        <authorList>
            <consortium name="US DOE Joint Genome Institute (JGI-PGF)"/>
            <person name="Walter F."/>
            <person name="Albersmeier A."/>
            <person name="Kalinowski J."/>
            <person name="Ruckert C."/>
        </authorList>
    </citation>
    <scope>NUCLEOTIDE SEQUENCE</scope>
    <source>
        <strain evidence="7">VKM Ac-1940</strain>
    </source>
</reference>
<keyword evidence="5" id="KW-1133">Transmembrane helix</keyword>
<comment type="caution">
    <text evidence="7">The sequence shown here is derived from an EMBL/GenBank/DDBJ whole genome shotgun (WGS) entry which is preliminary data.</text>
</comment>
<evidence type="ECO:0000256" key="5">
    <source>
        <dbReference type="SAM" id="Phobius"/>
    </source>
</evidence>
<evidence type="ECO:0000259" key="6">
    <source>
        <dbReference type="PROSITE" id="PS50901"/>
    </source>
</evidence>
<dbReference type="Gene3D" id="3.40.50.300">
    <property type="entry name" value="P-loop containing nucleotide triphosphate hydrolases"/>
    <property type="match status" value="3"/>
</dbReference>
<evidence type="ECO:0000313" key="8">
    <source>
        <dbReference type="Proteomes" id="UP001142291"/>
    </source>
</evidence>
<feature type="compositionally biased region" description="Pro residues" evidence="4">
    <location>
        <begin position="10"/>
        <end position="21"/>
    </location>
</feature>
<dbReference type="PANTHER" id="PTHR22683:SF1">
    <property type="entry name" value="TYPE VII SECRETION SYSTEM PROTEIN ESSC"/>
    <property type="match status" value="1"/>
</dbReference>
<dbReference type="SMART" id="SM00382">
    <property type="entry name" value="AAA"/>
    <property type="match status" value="2"/>
</dbReference>
<dbReference type="SUPFAM" id="SSF52540">
    <property type="entry name" value="P-loop containing nucleoside triphosphate hydrolases"/>
    <property type="match status" value="2"/>
</dbReference>
<keyword evidence="8" id="KW-1185">Reference proteome</keyword>
<feature type="transmembrane region" description="Helical" evidence="5">
    <location>
        <begin position="21"/>
        <end position="41"/>
    </location>
</feature>
<keyword evidence="5" id="KW-0812">Transmembrane</keyword>
<dbReference type="RefSeq" id="WP_239531745.1">
    <property type="nucleotide sequence ID" value="NZ_BAAAUR010000015.1"/>
</dbReference>
<dbReference type="InterPro" id="IPR050206">
    <property type="entry name" value="FtsK/SpoIIIE/SftA"/>
</dbReference>
<feature type="region of interest" description="Disordered" evidence="4">
    <location>
        <begin position="800"/>
        <end position="847"/>
    </location>
</feature>
<evidence type="ECO:0000313" key="7">
    <source>
        <dbReference type="EMBL" id="GLJ96537.1"/>
    </source>
</evidence>
<dbReference type="InterPro" id="IPR027417">
    <property type="entry name" value="P-loop_NTPase"/>
</dbReference>
<dbReference type="GO" id="GO:0005524">
    <property type="term" value="F:ATP binding"/>
    <property type="evidence" value="ECO:0007669"/>
    <property type="project" value="UniProtKB-UniRule"/>
</dbReference>
<proteinExistence type="predicted"/>
<evidence type="ECO:0000256" key="4">
    <source>
        <dbReference type="SAM" id="MobiDB-lite"/>
    </source>
</evidence>
<dbReference type="InterPro" id="IPR002543">
    <property type="entry name" value="FtsK_dom"/>
</dbReference>
<feature type="region of interest" description="Disordered" evidence="4">
    <location>
        <begin position="1"/>
        <end position="21"/>
    </location>
</feature>
<evidence type="ECO:0000256" key="3">
    <source>
        <dbReference type="PROSITE-ProRule" id="PRU00289"/>
    </source>
</evidence>
<dbReference type="InterPro" id="IPR003593">
    <property type="entry name" value="AAA+_ATPase"/>
</dbReference>
<keyword evidence="5" id="KW-0472">Membrane</keyword>